<keyword evidence="1" id="KW-0175">Coiled coil</keyword>
<evidence type="ECO:0000313" key="2">
    <source>
        <dbReference type="EMBL" id="DAF56464.1"/>
    </source>
</evidence>
<name>A0A8S5T017_9CAUD</name>
<accession>A0A8S5T017</accession>
<proteinExistence type="predicted"/>
<protein>
    <submittedName>
        <fullName evidence="2">Uncharacterized protein</fullName>
    </submittedName>
</protein>
<sequence>MKLSKQVKEVIYFKIVNTLNIKKARQFAEELQVDIDKEQDQKFVKFYKGVLKQMQGQRLTFASHVGCRLQNHMYDLFVDADFYNSDRFKELVSKAQQELHKIESDLKQLKETILSVDTDKTFLTMFPQWEKHLKDSIPKKISTPATIADVSYLDKYKKEQK</sequence>
<feature type="coiled-coil region" evidence="1">
    <location>
        <begin position="85"/>
        <end position="112"/>
    </location>
</feature>
<reference evidence="2" key="1">
    <citation type="journal article" date="2021" name="Proc. Natl. Acad. Sci. U.S.A.">
        <title>A Catalog of Tens of Thousands of Viruses from Human Metagenomes Reveals Hidden Associations with Chronic Diseases.</title>
        <authorList>
            <person name="Tisza M.J."/>
            <person name="Buck C.B."/>
        </authorList>
    </citation>
    <scope>NUCLEOTIDE SEQUENCE</scope>
    <source>
        <strain evidence="2">CtRwl19</strain>
    </source>
</reference>
<evidence type="ECO:0000256" key="1">
    <source>
        <dbReference type="SAM" id="Coils"/>
    </source>
</evidence>
<organism evidence="2">
    <name type="scientific">Siphoviridae sp. ctRwl19</name>
    <dbReference type="NCBI Taxonomy" id="2827871"/>
    <lineage>
        <taxon>Viruses</taxon>
        <taxon>Duplodnaviria</taxon>
        <taxon>Heunggongvirae</taxon>
        <taxon>Uroviricota</taxon>
        <taxon>Caudoviricetes</taxon>
    </lineage>
</organism>
<dbReference type="EMBL" id="BK032716">
    <property type="protein sequence ID" value="DAF56464.1"/>
    <property type="molecule type" value="Genomic_DNA"/>
</dbReference>